<protein>
    <submittedName>
        <fullName evidence="1">Uncharacterized protein</fullName>
    </submittedName>
</protein>
<dbReference type="OrthoDB" id="6159439at2759"/>
<dbReference type="Proteomes" id="UP000053342">
    <property type="component" value="Unassembled WGS sequence"/>
</dbReference>
<reference evidence="1 2" key="1">
    <citation type="submission" date="2015-01" db="EMBL/GenBank/DDBJ databases">
        <title>The Genome Sequence of Exophiala oligosperma CBS72588.</title>
        <authorList>
            <consortium name="The Broad Institute Genomics Platform"/>
            <person name="Cuomo C."/>
            <person name="de Hoog S."/>
            <person name="Gorbushina A."/>
            <person name="Stielow B."/>
            <person name="Teixiera M."/>
            <person name="Abouelleil A."/>
            <person name="Chapman S.B."/>
            <person name="Priest M."/>
            <person name="Young S.K."/>
            <person name="Wortman J."/>
            <person name="Nusbaum C."/>
            <person name="Birren B."/>
        </authorList>
    </citation>
    <scope>NUCLEOTIDE SEQUENCE [LARGE SCALE GENOMIC DNA]</scope>
    <source>
        <strain evidence="1 2">CBS 72588</strain>
    </source>
</reference>
<dbReference type="VEuPathDB" id="FungiDB:PV06_08622"/>
<evidence type="ECO:0000313" key="1">
    <source>
        <dbReference type="EMBL" id="KIW38783.1"/>
    </source>
</evidence>
<dbReference type="GeneID" id="27360696"/>
<dbReference type="EMBL" id="KN847340">
    <property type="protein sequence ID" value="KIW38783.1"/>
    <property type="molecule type" value="Genomic_DNA"/>
</dbReference>
<name>A0A0D2D6F8_9EURO</name>
<accession>A0A0D2D6F8</accession>
<dbReference type="AlphaFoldDB" id="A0A0D2D6F8"/>
<proteinExistence type="predicted"/>
<keyword evidence="2" id="KW-1185">Reference proteome</keyword>
<organism evidence="1 2">
    <name type="scientific">Exophiala oligosperma</name>
    <dbReference type="NCBI Taxonomy" id="215243"/>
    <lineage>
        <taxon>Eukaryota</taxon>
        <taxon>Fungi</taxon>
        <taxon>Dikarya</taxon>
        <taxon>Ascomycota</taxon>
        <taxon>Pezizomycotina</taxon>
        <taxon>Eurotiomycetes</taxon>
        <taxon>Chaetothyriomycetidae</taxon>
        <taxon>Chaetothyriales</taxon>
        <taxon>Herpotrichiellaceae</taxon>
        <taxon>Exophiala</taxon>
    </lineage>
</organism>
<evidence type="ECO:0000313" key="2">
    <source>
        <dbReference type="Proteomes" id="UP000053342"/>
    </source>
</evidence>
<dbReference type="RefSeq" id="XP_016258999.1">
    <property type="nucleotide sequence ID" value="XM_016409977.1"/>
</dbReference>
<gene>
    <name evidence="1" type="ORF">PV06_08622</name>
</gene>
<dbReference type="HOGENOM" id="CLU_2210056_0_0_1"/>
<sequence length="107" mass="12418">MEKELPILTPFDVSRALPQDCILSKGRKMSLRLITIDETAETIGEEISFFDFQYQTKSPSHFPLRCVFVLGKEKRKQKVVLAPKNVPHPLVQHLKNNRQERKFPLSN</sequence>